<keyword evidence="4" id="KW-1133">Transmembrane helix</keyword>
<accession>A0A8J9W5P1</accession>
<dbReference type="PANTHER" id="PTHR22650">
    <property type="entry name" value="GLYCOPROTEIN IB BETA"/>
    <property type="match status" value="1"/>
</dbReference>
<keyword evidence="7" id="KW-0732">Signal</keyword>
<evidence type="ECO:0000256" key="1">
    <source>
        <dbReference type="ARBA" id="ARBA00004167"/>
    </source>
</evidence>
<dbReference type="InterPro" id="IPR032675">
    <property type="entry name" value="LRR_dom_sf"/>
</dbReference>
<evidence type="ECO:0000256" key="7">
    <source>
        <dbReference type="SAM" id="SignalP"/>
    </source>
</evidence>
<reference evidence="8" key="1">
    <citation type="submission" date="2022-01" db="EMBL/GenBank/DDBJ databases">
        <authorList>
            <person name="Braso-Vives M."/>
        </authorList>
    </citation>
    <scope>NUCLEOTIDE SEQUENCE</scope>
</reference>
<dbReference type="AlphaFoldDB" id="A0A8J9W5P1"/>
<feature type="signal peptide" evidence="7">
    <location>
        <begin position="1"/>
        <end position="22"/>
    </location>
</feature>
<dbReference type="Proteomes" id="UP000838412">
    <property type="component" value="Chromosome 1"/>
</dbReference>
<evidence type="ECO:0000256" key="6">
    <source>
        <dbReference type="ARBA" id="ARBA00023157"/>
    </source>
</evidence>
<dbReference type="EMBL" id="OV696686">
    <property type="protein sequence ID" value="CAH1233957.1"/>
    <property type="molecule type" value="Genomic_DNA"/>
</dbReference>
<name>A0A8J9W5P1_BRALA</name>
<dbReference type="PANTHER" id="PTHR22650:SF4">
    <property type="entry name" value="LEUCINE-RICH REPEAT AND TRANSMEMBRANE DOMAIN-CONTAINING PROTEIN 2-LIKE"/>
    <property type="match status" value="1"/>
</dbReference>
<evidence type="ECO:0000256" key="4">
    <source>
        <dbReference type="ARBA" id="ARBA00022989"/>
    </source>
</evidence>
<comment type="subcellular location">
    <subcellularLocation>
        <location evidence="1">Membrane</location>
        <topology evidence="1">Single-pass membrane protein</topology>
    </subcellularLocation>
</comment>
<keyword evidence="2" id="KW-0812">Transmembrane</keyword>
<keyword evidence="9" id="KW-1185">Reference proteome</keyword>
<keyword evidence="6" id="KW-1015">Disulfide bond</keyword>
<dbReference type="OrthoDB" id="6105302at2759"/>
<organism evidence="8 9">
    <name type="scientific">Branchiostoma lanceolatum</name>
    <name type="common">Common lancelet</name>
    <name type="synonym">Amphioxus lanceolatum</name>
    <dbReference type="NCBI Taxonomy" id="7740"/>
    <lineage>
        <taxon>Eukaryota</taxon>
        <taxon>Metazoa</taxon>
        <taxon>Chordata</taxon>
        <taxon>Cephalochordata</taxon>
        <taxon>Leptocardii</taxon>
        <taxon>Amphioxiformes</taxon>
        <taxon>Branchiostomatidae</taxon>
        <taxon>Branchiostoma</taxon>
    </lineage>
</organism>
<dbReference type="InterPro" id="IPR052313">
    <property type="entry name" value="GPIb-IX-V_Complex"/>
</dbReference>
<feature type="chain" id="PRO_5035457008" evidence="7">
    <location>
        <begin position="23"/>
        <end position="158"/>
    </location>
</feature>
<evidence type="ECO:0000313" key="8">
    <source>
        <dbReference type="EMBL" id="CAH1233957.1"/>
    </source>
</evidence>
<evidence type="ECO:0000256" key="2">
    <source>
        <dbReference type="ARBA" id="ARBA00022692"/>
    </source>
</evidence>
<keyword evidence="5" id="KW-0472">Membrane</keyword>
<evidence type="ECO:0000256" key="3">
    <source>
        <dbReference type="ARBA" id="ARBA00022889"/>
    </source>
</evidence>
<sequence>MFVKTMLVLLLIVLKEAGPAAACSCDVFGSCACSSAGLTSVPQNLSTTATKMDLRYNAITTLTLASISDVDIGGNPWQCDCRMLRFKRLMNGSHDFESQITYHNRSLYCKDHVFPSAQYSSQNQPYPQLNQQYSQYISFCSLHCKVLVFPSTQYSSQK</sequence>
<dbReference type="SUPFAM" id="SSF52058">
    <property type="entry name" value="L domain-like"/>
    <property type="match status" value="1"/>
</dbReference>
<evidence type="ECO:0000313" key="9">
    <source>
        <dbReference type="Proteomes" id="UP000838412"/>
    </source>
</evidence>
<protein>
    <submittedName>
        <fullName evidence="8">Hypp868 protein</fullName>
    </submittedName>
</protein>
<keyword evidence="3" id="KW-0130">Cell adhesion</keyword>
<evidence type="ECO:0000256" key="5">
    <source>
        <dbReference type="ARBA" id="ARBA00023136"/>
    </source>
</evidence>
<dbReference type="Gene3D" id="3.80.10.10">
    <property type="entry name" value="Ribonuclease Inhibitor"/>
    <property type="match status" value="1"/>
</dbReference>
<proteinExistence type="predicted"/>
<gene>
    <name evidence="8" type="primary">Hypp868</name>
    <name evidence="8" type="ORF">BLAG_LOCUS2538</name>
</gene>